<protein>
    <submittedName>
        <fullName evidence="1">Uncharacterized protein</fullName>
    </submittedName>
</protein>
<organism evidence="1 2">
    <name type="scientific">Allacma fusca</name>
    <dbReference type="NCBI Taxonomy" id="39272"/>
    <lineage>
        <taxon>Eukaryota</taxon>
        <taxon>Metazoa</taxon>
        <taxon>Ecdysozoa</taxon>
        <taxon>Arthropoda</taxon>
        <taxon>Hexapoda</taxon>
        <taxon>Collembola</taxon>
        <taxon>Symphypleona</taxon>
        <taxon>Sminthuridae</taxon>
        <taxon>Allacma</taxon>
    </lineage>
</organism>
<reference evidence="1" key="1">
    <citation type="submission" date="2021-06" db="EMBL/GenBank/DDBJ databases">
        <authorList>
            <person name="Hodson N. C."/>
            <person name="Mongue J. A."/>
            <person name="Jaron S. K."/>
        </authorList>
    </citation>
    <scope>NUCLEOTIDE SEQUENCE</scope>
</reference>
<gene>
    <name evidence="1" type="ORF">AFUS01_LOCUS38237</name>
</gene>
<evidence type="ECO:0000313" key="1">
    <source>
        <dbReference type="EMBL" id="CAG7828297.1"/>
    </source>
</evidence>
<accession>A0A8J2PG44</accession>
<keyword evidence="2" id="KW-1185">Reference proteome</keyword>
<evidence type="ECO:0000313" key="2">
    <source>
        <dbReference type="Proteomes" id="UP000708208"/>
    </source>
</evidence>
<dbReference type="OrthoDB" id="6697574at2759"/>
<dbReference type="AlphaFoldDB" id="A0A8J2PG44"/>
<feature type="non-terminal residue" evidence="1">
    <location>
        <position position="1"/>
    </location>
</feature>
<dbReference type="Proteomes" id="UP000708208">
    <property type="component" value="Unassembled WGS sequence"/>
</dbReference>
<comment type="caution">
    <text evidence="1">The sequence shown here is derived from an EMBL/GenBank/DDBJ whole genome shotgun (WGS) entry which is preliminary data.</text>
</comment>
<name>A0A8J2PG44_9HEXA</name>
<proteinExistence type="predicted"/>
<dbReference type="EMBL" id="CAJVCH010547019">
    <property type="protein sequence ID" value="CAG7828297.1"/>
    <property type="molecule type" value="Genomic_DNA"/>
</dbReference>
<sequence>MALDVRSLKATTTVDVAEGITDCPKLPIESEDQLKQFELFLIQDGSLEHLSAILSKVGGTSIKEATERILARIFTDCFASLYNWK</sequence>